<dbReference type="InterPro" id="IPR027417">
    <property type="entry name" value="P-loop_NTPase"/>
</dbReference>
<comment type="caution">
    <text evidence="1">The sequence shown here is derived from an EMBL/GenBank/DDBJ whole genome shotgun (WGS) entry which is preliminary data.</text>
</comment>
<organism evidence="1 2">
    <name type="scientific">Komagataeibacter europaeus NBRC 3261</name>
    <dbReference type="NCBI Taxonomy" id="1234669"/>
    <lineage>
        <taxon>Bacteria</taxon>
        <taxon>Pseudomonadati</taxon>
        <taxon>Pseudomonadota</taxon>
        <taxon>Alphaproteobacteria</taxon>
        <taxon>Acetobacterales</taxon>
        <taxon>Acetobacteraceae</taxon>
        <taxon>Komagataeibacter</taxon>
    </lineage>
</organism>
<protein>
    <submittedName>
        <fullName evidence="1">Uncharacterized protein</fullName>
    </submittedName>
</protein>
<accession>A0A0D6Q0L6</accession>
<name>A0A0D6Q0L6_KOMEU</name>
<dbReference type="AlphaFoldDB" id="A0A0D6Q0L6"/>
<dbReference type="RefSeq" id="WP_048851689.1">
    <property type="nucleotide sequence ID" value="NZ_BANI01000125.1"/>
</dbReference>
<reference evidence="1 2" key="1">
    <citation type="submission" date="2012-11" db="EMBL/GenBank/DDBJ databases">
        <title>Whole genome sequence of Gluconacetobacter europaeus NBRC3261.</title>
        <authorList>
            <person name="Azuma Y."/>
            <person name="Higashiura N."/>
            <person name="Hirakawa H."/>
            <person name="Matsushita K."/>
        </authorList>
    </citation>
    <scope>NUCLEOTIDE SEQUENCE [LARGE SCALE GENOMIC DNA]</scope>
    <source>
        <strain evidence="1 2">NBRC 3261</strain>
    </source>
</reference>
<sequence length="276" mass="30018">MASATITDAADPTELVTRPTLLVAIGRQRVGKTTFLKSLAEITAQQGGRPEIWNTDSMNRSHTLSSLGPQVLEADSMSPTGQAAWLEGQIEKLVESRHDAILDIGGGWTAMHELIRSSPLVAALDELGISLVTIFMIGMENADIDYLQDLQEQHGFLPPRTAIVINEGLLPVGIDTPQAVSQILENEAVLNALDRGAAHGVFPAINGLKKIADRGQSFMDFAANKPVPGQPKSSVFDRLRVNRWLKRDVPLFLRDLGADYLPRMPKGLPDVVMENV</sequence>
<dbReference type="EMBL" id="BANI01000125">
    <property type="protein sequence ID" value="GAN97117.1"/>
    <property type="molecule type" value="Genomic_DNA"/>
</dbReference>
<gene>
    <name evidence="1" type="ORF">Geu3261_0142_015</name>
</gene>
<evidence type="ECO:0000313" key="2">
    <source>
        <dbReference type="Proteomes" id="UP000032675"/>
    </source>
</evidence>
<dbReference type="SUPFAM" id="SSF52540">
    <property type="entry name" value="P-loop containing nucleoside triphosphate hydrolases"/>
    <property type="match status" value="1"/>
</dbReference>
<dbReference type="Proteomes" id="UP000032675">
    <property type="component" value="Unassembled WGS sequence"/>
</dbReference>
<evidence type="ECO:0000313" key="1">
    <source>
        <dbReference type="EMBL" id="GAN97117.1"/>
    </source>
</evidence>
<proteinExistence type="predicted"/>